<evidence type="ECO:0000313" key="2">
    <source>
        <dbReference type="EMBL" id="ANG62011.1"/>
    </source>
</evidence>
<evidence type="ECO:0000256" key="1">
    <source>
        <dbReference type="HAMAP-Rule" id="MF_01523"/>
    </source>
</evidence>
<dbReference type="EMBL" id="CP015839">
    <property type="protein sequence ID" value="ANG62011.1"/>
    <property type="molecule type" value="Genomic_DNA"/>
</dbReference>
<dbReference type="KEGG" id="mars:A8C75_05585"/>
<comment type="catalytic activity">
    <reaction evidence="1">
        <text>guanosine(1516) in 16S rRNA + S-adenosyl-L-methionine = N(2)-methylguanosine(1516) in 16S rRNA + S-adenosyl-L-homocysteine + H(+)</text>
        <dbReference type="Rhea" id="RHEA:43220"/>
        <dbReference type="Rhea" id="RHEA-COMP:10412"/>
        <dbReference type="Rhea" id="RHEA-COMP:10413"/>
        <dbReference type="ChEBI" id="CHEBI:15378"/>
        <dbReference type="ChEBI" id="CHEBI:57856"/>
        <dbReference type="ChEBI" id="CHEBI:59789"/>
        <dbReference type="ChEBI" id="CHEBI:74269"/>
        <dbReference type="ChEBI" id="CHEBI:74481"/>
        <dbReference type="EC" id="2.1.1.242"/>
    </reaction>
</comment>
<dbReference type="HAMAP" id="MF_01523">
    <property type="entry name" value="16SrRNA_methyltr_J"/>
    <property type="match status" value="1"/>
</dbReference>
<protein>
    <recommendedName>
        <fullName evidence="1">Ribosomal RNA small subunit methyltransferase J</fullName>
        <ecNumber evidence="1">2.1.1.242</ecNumber>
    </recommendedName>
    <alternativeName>
        <fullName evidence="1">16S rRNA m2G1516 methyltransferase</fullName>
    </alternativeName>
    <alternativeName>
        <fullName evidence="1">rRNA (guanine-N(2)-)-methyltransferase</fullName>
    </alternativeName>
</protein>
<comment type="subcellular location">
    <subcellularLocation>
        <location evidence="1">Cytoplasm</location>
    </subcellularLocation>
</comment>
<keyword evidence="1" id="KW-0698">rRNA processing</keyword>
<evidence type="ECO:0000313" key="3">
    <source>
        <dbReference type="Proteomes" id="UP000078070"/>
    </source>
</evidence>
<keyword evidence="1 2" id="KW-0808">Transferase</keyword>
<dbReference type="GO" id="GO:0008990">
    <property type="term" value="F:rRNA (guanine-N2-)-methyltransferase activity"/>
    <property type="evidence" value="ECO:0007669"/>
    <property type="project" value="UniProtKB-UniRule"/>
</dbReference>
<keyword evidence="1" id="KW-0949">S-adenosyl-L-methionine</keyword>
<comment type="function">
    <text evidence="1">Specifically methylates the guanosine in position 1516 of 16S rRNA.</text>
</comment>
<feature type="binding site" evidence="1">
    <location>
        <position position="185"/>
    </location>
    <ligand>
        <name>S-adenosyl-L-methionine</name>
        <dbReference type="ChEBI" id="CHEBI:59789"/>
    </ligand>
</feature>
<dbReference type="InterPro" id="IPR007536">
    <property type="entry name" value="16SrRNA_methylTrfase_J"/>
</dbReference>
<gene>
    <name evidence="1" type="primary">rsmJ</name>
    <name evidence="2" type="ORF">A8C75_05585</name>
</gene>
<keyword evidence="1" id="KW-0963">Cytoplasm</keyword>
<reference evidence="3" key="1">
    <citation type="submission" date="2016-05" db="EMBL/GenBank/DDBJ databases">
        <authorList>
            <person name="Baek K."/>
            <person name="Yang S.-J."/>
        </authorList>
    </citation>
    <scope>NUCLEOTIDE SEQUENCE [LARGE SCALE GENOMIC DNA]</scope>
    <source>
        <strain evidence="3">ST58-10</strain>
    </source>
</reference>
<comment type="caution">
    <text evidence="1">Lacks conserved residue(s) required for the propagation of feature annotation.</text>
</comment>
<dbReference type="RefSeq" id="WP_067379269.1">
    <property type="nucleotide sequence ID" value="NZ_CP015839.1"/>
</dbReference>
<sequence length="265" mass="28590">MTESASLAVEYTHPEHLTRARELSEQLGLNLLCGADLGRCDYESLLRVTREGLQLQPTGRKAPGPVWVDFVGGAVAHRRLHGGGSGQLIAKAVGVRQGVRPRVADVTAGLGRDSFVLASLGCEVQLIERVPVIQLLLADGLGRARQDDLEVAEIVARMQLIEADSITWLAEQAGREDRPQVVYVDPMFPHSDKSALVKKEMRLFRDLVGDDADAGLLLEAALAAAANRVVVKRPRKAPVIPGPAPSVQLAGKSSRYDIYALKKLA</sequence>
<dbReference type="PANTHER" id="PTHR36112:SF1">
    <property type="entry name" value="RIBOSOMAL RNA SMALL SUBUNIT METHYLTRANSFERASE J"/>
    <property type="match status" value="1"/>
</dbReference>
<name>A0A1A9EWK0_9GAMM</name>
<keyword evidence="3" id="KW-1185">Reference proteome</keyword>
<keyword evidence="1 2" id="KW-0489">Methyltransferase</keyword>
<dbReference type="GO" id="GO:0005737">
    <property type="term" value="C:cytoplasm"/>
    <property type="evidence" value="ECO:0007669"/>
    <property type="project" value="UniProtKB-SubCell"/>
</dbReference>
<accession>A0A1A9EWK0</accession>
<dbReference type="PANTHER" id="PTHR36112">
    <property type="entry name" value="RIBOSOMAL RNA SMALL SUBUNIT METHYLTRANSFERASE J"/>
    <property type="match status" value="1"/>
</dbReference>
<feature type="binding site" evidence="1">
    <location>
        <begin position="112"/>
        <end position="113"/>
    </location>
    <ligand>
        <name>S-adenosyl-L-methionine</name>
        <dbReference type="ChEBI" id="CHEBI:59789"/>
    </ligand>
</feature>
<organism evidence="2 3">
    <name type="scientific">Marinobacterium aestuarii</name>
    <dbReference type="NCBI Taxonomy" id="1821621"/>
    <lineage>
        <taxon>Bacteria</taxon>
        <taxon>Pseudomonadati</taxon>
        <taxon>Pseudomonadota</taxon>
        <taxon>Gammaproteobacteria</taxon>
        <taxon>Oceanospirillales</taxon>
        <taxon>Oceanospirillaceae</taxon>
        <taxon>Marinobacterium</taxon>
    </lineage>
</organism>
<feature type="binding site" evidence="1">
    <location>
        <begin position="128"/>
        <end position="129"/>
    </location>
    <ligand>
        <name>S-adenosyl-L-methionine</name>
        <dbReference type="ChEBI" id="CHEBI:59789"/>
    </ligand>
</feature>
<comment type="similarity">
    <text evidence="1">Belongs to the methyltransferase superfamily. RsmJ family.</text>
</comment>
<dbReference type="SUPFAM" id="SSF53335">
    <property type="entry name" value="S-adenosyl-L-methionine-dependent methyltransferases"/>
    <property type="match status" value="1"/>
</dbReference>
<dbReference type="Gene3D" id="3.40.50.150">
    <property type="entry name" value="Vaccinia Virus protein VP39"/>
    <property type="match status" value="1"/>
</dbReference>
<dbReference type="OrthoDB" id="3191794at2"/>
<reference evidence="2 3" key="2">
    <citation type="journal article" date="2018" name="Int. J. Syst. Evol. Microbiol.">
        <title>Marinobacterium aestuarii sp. nov., a benzene-degrading marine bacterium isolated from estuary sediment.</title>
        <authorList>
            <person name="Bae S.S."/>
            <person name="Jung J."/>
            <person name="Chung D."/>
            <person name="Baek K."/>
        </authorList>
    </citation>
    <scope>NUCLEOTIDE SEQUENCE [LARGE SCALE GENOMIC DNA]</scope>
    <source>
        <strain evidence="2 3">ST58-10</strain>
    </source>
</reference>
<dbReference type="EC" id="2.1.1.242" evidence="1"/>
<proteinExistence type="inferred from homology"/>
<dbReference type="STRING" id="1821621.A8C75_05585"/>
<dbReference type="Proteomes" id="UP000078070">
    <property type="component" value="Chromosome"/>
</dbReference>
<dbReference type="AlphaFoldDB" id="A0A1A9EWK0"/>
<dbReference type="Pfam" id="PF04445">
    <property type="entry name" value="SAM_MT"/>
    <property type="match status" value="1"/>
</dbReference>
<dbReference type="InterPro" id="IPR029063">
    <property type="entry name" value="SAM-dependent_MTases_sf"/>
</dbReference>